<accession>A0A8T1NBU3</accession>
<dbReference type="CDD" id="cd22162">
    <property type="entry name" value="F-box_AtSKIP3-like"/>
    <property type="match status" value="1"/>
</dbReference>
<sequence length="293" mass="33057">MDITRTLPEECIAKIISGTSPRDACRLSLVSRAFEAAATSNFVWERFLPPDYQEIISSSSSSSASLNMLTKKNLYFHLCDNSILIGNSNNTSFQIDKLSGKKCLMLAARELSIIWGAGDTPYYWNWISSTQSPVLPKSRFSEVAHLRSVCWLEIKGRIETKILSPKTKYGAYFIYSMENGCYGFQTPVKVSIRLENEVEGGDAINAYLNPRIWSGTHDQQQSNEELLQINQQDGRLPIRREDMWMEIEIGEFFNGSQVDNHGAVEMCLKEVQVLNGKSGLVVHGIELRPKEES</sequence>
<dbReference type="SMART" id="SM00256">
    <property type="entry name" value="FBOX"/>
    <property type="match status" value="1"/>
</dbReference>
<dbReference type="PANTHER" id="PTHR32278">
    <property type="entry name" value="F-BOX DOMAIN-CONTAINING PROTEIN"/>
    <property type="match status" value="1"/>
</dbReference>
<evidence type="ECO:0000259" key="1">
    <source>
        <dbReference type="PROSITE" id="PS50181"/>
    </source>
</evidence>
<dbReference type="PANTHER" id="PTHR32278:SF136">
    <property type="entry name" value="F-BOX PROTEIN PP2-B10-LIKE"/>
    <property type="match status" value="1"/>
</dbReference>
<dbReference type="EMBL" id="CM031823">
    <property type="protein sequence ID" value="KAG6627815.1"/>
    <property type="molecule type" value="Genomic_DNA"/>
</dbReference>
<comment type="caution">
    <text evidence="2">The sequence shown here is derived from an EMBL/GenBank/DDBJ whole genome shotgun (WGS) entry which is preliminary data.</text>
</comment>
<proteinExistence type="predicted"/>
<dbReference type="AlphaFoldDB" id="A0A8T1NBU3"/>
<dbReference type="InterPro" id="IPR025886">
    <property type="entry name" value="PP2-like"/>
</dbReference>
<protein>
    <recommendedName>
        <fullName evidence="1">F-box domain-containing protein</fullName>
    </recommendedName>
</protein>
<feature type="domain" description="F-box" evidence="1">
    <location>
        <begin position="1"/>
        <end position="47"/>
    </location>
</feature>
<evidence type="ECO:0000313" key="2">
    <source>
        <dbReference type="EMBL" id="KAG6627815.1"/>
    </source>
</evidence>
<name>A0A8T1NBU3_CARIL</name>
<dbReference type="InterPro" id="IPR001810">
    <property type="entry name" value="F-box_dom"/>
</dbReference>
<dbReference type="Pfam" id="PF14299">
    <property type="entry name" value="PP2"/>
    <property type="match status" value="1"/>
</dbReference>
<dbReference type="Pfam" id="PF12937">
    <property type="entry name" value="F-box-like"/>
    <property type="match status" value="1"/>
</dbReference>
<gene>
    <name evidence="2" type="ORF">CIPAW_15G155700</name>
</gene>
<reference evidence="2" key="1">
    <citation type="submission" date="2020-12" db="EMBL/GenBank/DDBJ databases">
        <title>WGS assembly of Carya illinoinensis cv. Pawnee.</title>
        <authorList>
            <person name="Platts A."/>
            <person name="Shu S."/>
            <person name="Wright S."/>
            <person name="Barry K."/>
            <person name="Edger P."/>
            <person name="Pires J.C."/>
            <person name="Schmutz J."/>
        </authorList>
    </citation>
    <scope>NUCLEOTIDE SEQUENCE</scope>
    <source>
        <tissue evidence="2">Leaf</tissue>
    </source>
</reference>
<keyword evidence="3" id="KW-1185">Reference proteome</keyword>
<evidence type="ECO:0000313" key="3">
    <source>
        <dbReference type="Proteomes" id="UP000811609"/>
    </source>
</evidence>
<dbReference type="PROSITE" id="PS50181">
    <property type="entry name" value="FBOX"/>
    <property type="match status" value="1"/>
</dbReference>
<dbReference type="Proteomes" id="UP000811609">
    <property type="component" value="Chromosome 15"/>
</dbReference>
<organism evidence="2 3">
    <name type="scientific">Carya illinoinensis</name>
    <name type="common">Pecan</name>
    <dbReference type="NCBI Taxonomy" id="32201"/>
    <lineage>
        <taxon>Eukaryota</taxon>
        <taxon>Viridiplantae</taxon>
        <taxon>Streptophyta</taxon>
        <taxon>Embryophyta</taxon>
        <taxon>Tracheophyta</taxon>
        <taxon>Spermatophyta</taxon>
        <taxon>Magnoliopsida</taxon>
        <taxon>eudicotyledons</taxon>
        <taxon>Gunneridae</taxon>
        <taxon>Pentapetalae</taxon>
        <taxon>rosids</taxon>
        <taxon>fabids</taxon>
        <taxon>Fagales</taxon>
        <taxon>Juglandaceae</taxon>
        <taxon>Carya</taxon>
    </lineage>
</organism>